<reference evidence="4" key="2">
    <citation type="submission" date="2022-10" db="EMBL/GenBank/DDBJ databases">
        <authorList>
            <person name="Trinh H.N."/>
        </authorList>
    </citation>
    <scope>NUCLEOTIDE SEQUENCE</scope>
    <source>
        <strain evidence="4">RN2-1</strain>
    </source>
</reference>
<feature type="domain" description="Ketoreductase" evidence="3">
    <location>
        <begin position="8"/>
        <end position="222"/>
    </location>
</feature>
<dbReference type="PRINTS" id="PR00080">
    <property type="entry name" value="SDRFAMILY"/>
</dbReference>
<name>A0AA42CIQ4_9PROT</name>
<dbReference type="SMART" id="SM00822">
    <property type="entry name" value="PKS_KR"/>
    <property type="match status" value="1"/>
</dbReference>
<dbReference type="Gene3D" id="3.40.50.720">
    <property type="entry name" value="NAD(P)-binding Rossmann-like Domain"/>
    <property type="match status" value="1"/>
</dbReference>
<sequence>MAQRLAGKVAIVTGAGRGIGRAIAQVFAREGAHVIIATRTPGHGNETLRLIADAGGRASFVPVDIGDHHASQALVDEAAARHGRLDIVVHNAAAFAHGLIENADHADLDRLLNVNLKACFTLTRAAIPHMRRQGGGRILITSSVTGPRVTMPGLAAYAASKGAVNGFIRTAALELAADGITVNGIEPGYIDTPALDRLKARYGADNIARYIPAKRLGRPEEAAHAMLFLASEEASYITGETIVVDGGAILPESPVFIDG</sequence>
<dbReference type="InterPro" id="IPR057326">
    <property type="entry name" value="KR_dom"/>
</dbReference>
<gene>
    <name evidence="4" type="ORF">OL599_16405</name>
</gene>
<accession>A0AA42CIQ4</accession>
<dbReference type="NCBIfam" id="NF009468">
    <property type="entry name" value="PRK12826.1-4"/>
    <property type="match status" value="1"/>
</dbReference>
<protein>
    <submittedName>
        <fullName evidence="4">SDR family oxidoreductase</fullName>
    </submittedName>
</protein>
<dbReference type="NCBIfam" id="NF005559">
    <property type="entry name" value="PRK07231.1"/>
    <property type="match status" value="1"/>
</dbReference>
<dbReference type="InterPro" id="IPR002347">
    <property type="entry name" value="SDR_fam"/>
</dbReference>
<dbReference type="SUPFAM" id="SSF51735">
    <property type="entry name" value="NAD(P)-binding Rossmann-fold domains"/>
    <property type="match status" value="1"/>
</dbReference>
<comment type="similarity">
    <text evidence="1">Belongs to the short-chain dehydrogenases/reductases (SDR) family.</text>
</comment>
<dbReference type="PANTHER" id="PTHR42760:SF133">
    <property type="entry name" value="3-OXOACYL-[ACYL-CARRIER-PROTEIN] REDUCTASE"/>
    <property type="match status" value="1"/>
</dbReference>
<dbReference type="PANTHER" id="PTHR42760">
    <property type="entry name" value="SHORT-CHAIN DEHYDROGENASES/REDUCTASES FAMILY MEMBER"/>
    <property type="match status" value="1"/>
</dbReference>
<dbReference type="FunFam" id="3.40.50.720:FF:000084">
    <property type="entry name" value="Short-chain dehydrogenase reductase"/>
    <property type="match status" value="1"/>
</dbReference>
<dbReference type="Proteomes" id="UP001165679">
    <property type="component" value="Unassembled WGS sequence"/>
</dbReference>
<dbReference type="InterPro" id="IPR020904">
    <property type="entry name" value="Sc_DH/Rdtase_CS"/>
</dbReference>
<dbReference type="AlphaFoldDB" id="A0AA42CIQ4"/>
<dbReference type="RefSeq" id="WP_264714913.1">
    <property type="nucleotide sequence ID" value="NZ_JAPDNT010000016.1"/>
</dbReference>
<reference evidence="4" key="1">
    <citation type="submission" date="2022-09" db="EMBL/GenBank/DDBJ databases">
        <title>Rhodovastum sp. nov. RN2-1 isolated from soil in Seongnam, South Korea.</title>
        <authorList>
            <person name="Le N.T."/>
        </authorList>
    </citation>
    <scope>NUCLEOTIDE SEQUENCE</scope>
    <source>
        <strain evidence="4">RN2-1</strain>
    </source>
</reference>
<evidence type="ECO:0000313" key="5">
    <source>
        <dbReference type="Proteomes" id="UP001165679"/>
    </source>
</evidence>
<proteinExistence type="inferred from homology"/>
<comment type="caution">
    <text evidence="4">The sequence shown here is derived from an EMBL/GenBank/DDBJ whole genome shotgun (WGS) entry which is preliminary data.</text>
</comment>
<dbReference type="Pfam" id="PF13561">
    <property type="entry name" value="adh_short_C2"/>
    <property type="match status" value="1"/>
</dbReference>
<evidence type="ECO:0000259" key="3">
    <source>
        <dbReference type="SMART" id="SM00822"/>
    </source>
</evidence>
<dbReference type="GO" id="GO:0016616">
    <property type="term" value="F:oxidoreductase activity, acting on the CH-OH group of donors, NAD or NADP as acceptor"/>
    <property type="evidence" value="ECO:0007669"/>
    <property type="project" value="UniProtKB-ARBA"/>
</dbReference>
<dbReference type="PROSITE" id="PS00061">
    <property type="entry name" value="ADH_SHORT"/>
    <property type="match status" value="1"/>
</dbReference>
<dbReference type="PRINTS" id="PR00081">
    <property type="entry name" value="GDHRDH"/>
</dbReference>
<dbReference type="InterPro" id="IPR036291">
    <property type="entry name" value="NAD(P)-bd_dom_sf"/>
</dbReference>
<evidence type="ECO:0000256" key="2">
    <source>
        <dbReference type="ARBA" id="ARBA00023002"/>
    </source>
</evidence>
<keyword evidence="5" id="KW-1185">Reference proteome</keyword>
<evidence type="ECO:0000313" key="4">
    <source>
        <dbReference type="EMBL" id="MCW3476162.1"/>
    </source>
</evidence>
<evidence type="ECO:0000256" key="1">
    <source>
        <dbReference type="ARBA" id="ARBA00006484"/>
    </source>
</evidence>
<dbReference type="EMBL" id="JAPDNT010000016">
    <property type="protein sequence ID" value="MCW3476162.1"/>
    <property type="molecule type" value="Genomic_DNA"/>
</dbReference>
<keyword evidence="2" id="KW-0560">Oxidoreductase</keyword>
<organism evidence="4 5">
    <name type="scientific">Limobrevibacterium gyesilva</name>
    <dbReference type="NCBI Taxonomy" id="2991712"/>
    <lineage>
        <taxon>Bacteria</taxon>
        <taxon>Pseudomonadati</taxon>
        <taxon>Pseudomonadota</taxon>
        <taxon>Alphaproteobacteria</taxon>
        <taxon>Acetobacterales</taxon>
        <taxon>Acetobacteraceae</taxon>
        <taxon>Limobrevibacterium</taxon>
    </lineage>
</organism>